<organism evidence="2">
    <name type="scientific">marine metagenome</name>
    <dbReference type="NCBI Taxonomy" id="408172"/>
    <lineage>
        <taxon>unclassified sequences</taxon>
        <taxon>metagenomes</taxon>
        <taxon>ecological metagenomes</taxon>
    </lineage>
</organism>
<protein>
    <submittedName>
        <fullName evidence="2">Uncharacterized protein</fullName>
    </submittedName>
</protein>
<evidence type="ECO:0000313" key="2">
    <source>
        <dbReference type="EMBL" id="SUZ74133.1"/>
    </source>
</evidence>
<evidence type="ECO:0000256" key="1">
    <source>
        <dbReference type="SAM" id="MobiDB-lite"/>
    </source>
</evidence>
<dbReference type="EMBL" id="UINC01001201">
    <property type="protein sequence ID" value="SUZ74133.1"/>
    <property type="molecule type" value="Genomic_DNA"/>
</dbReference>
<gene>
    <name evidence="2" type="ORF">METZ01_LOCUS26987</name>
</gene>
<dbReference type="AlphaFoldDB" id="A0A381Q926"/>
<feature type="region of interest" description="Disordered" evidence="1">
    <location>
        <begin position="28"/>
        <end position="80"/>
    </location>
</feature>
<sequence>MHRPSGDFDVFIWQSDNPLYNCRSTSGRALKDSHISPAKSIPPKPRPDQEHGLAMPQKRQHAIPFDSETGREKDVYDPLD</sequence>
<accession>A0A381Q926</accession>
<reference evidence="2" key="1">
    <citation type="submission" date="2018-05" db="EMBL/GenBank/DDBJ databases">
        <authorList>
            <person name="Lanie J.A."/>
            <person name="Ng W.-L."/>
            <person name="Kazmierczak K.M."/>
            <person name="Andrzejewski T.M."/>
            <person name="Davidsen T.M."/>
            <person name="Wayne K.J."/>
            <person name="Tettelin H."/>
            <person name="Glass J.I."/>
            <person name="Rusch D."/>
            <person name="Podicherti R."/>
            <person name="Tsui H.-C.T."/>
            <person name="Winkler M.E."/>
        </authorList>
    </citation>
    <scope>NUCLEOTIDE SEQUENCE</scope>
</reference>
<proteinExistence type="predicted"/>
<name>A0A381Q926_9ZZZZ</name>
<feature type="compositionally biased region" description="Basic and acidic residues" evidence="1">
    <location>
        <begin position="68"/>
        <end position="80"/>
    </location>
</feature>